<sequence length="293" mass="33480">MNALNAAGRFDADRHWRGNLRALYDAMRKYEGERVWDDVFLARWTALEDAGAYFGEIGRRPCSLHAWPELLEGESENLYCASRLSDVMLLRFQHGGSGYAGPDITSDNYAALFAHLGFRAELPSRFHPFWCEVVEVSESSGDTIEMTGLLWPALLLGNMMFSRAGVSVSAPAHLLARGIADQSALYWSYWRKNRKTIDLSMGWGSNSQWGTDLRRDFDLGDRYAYNVDGGNKRIDLRLPLVDDDEQAMDYMDLADRIDFLRNRCLTRSDMPGGSDFWPYDDYFEEPKDGERHP</sequence>
<dbReference type="Proteomes" id="UP000621455">
    <property type="component" value="Unassembled WGS sequence"/>
</dbReference>
<dbReference type="EMBL" id="WHJG01000015">
    <property type="protein sequence ID" value="NHZ80807.1"/>
    <property type="molecule type" value="Genomic_DNA"/>
</dbReference>
<evidence type="ECO:0000313" key="2">
    <source>
        <dbReference type="Proteomes" id="UP000621455"/>
    </source>
</evidence>
<organism evidence="1 2">
    <name type="scientific">Massilia frigida</name>
    <dbReference type="NCBI Taxonomy" id="2609281"/>
    <lineage>
        <taxon>Bacteria</taxon>
        <taxon>Pseudomonadati</taxon>
        <taxon>Pseudomonadota</taxon>
        <taxon>Betaproteobacteria</taxon>
        <taxon>Burkholderiales</taxon>
        <taxon>Oxalobacteraceae</taxon>
        <taxon>Telluria group</taxon>
        <taxon>Massilia</taxon>
    </lineage>
</organism>
<evidence type="ECO:0000313" key="1">
    <source>
        <dbReference type="EMBL" id="NHZ80807.1"/>
    </source>
</evidence>
<proteinExistence type="predicted"/>
<dbReference type="RefSeq" id="WP_167088144.1">
    <property type="nucleotide sequence ID" value="NZ_WHJG01000015.1"/>
</dbReference>
<gene>
    <name evidence="1" type="ORF">F2P44_16220</name>
</gene>
<name>A0ABX0N609_9BURK</name>
<reference evidence="1 2" key="1">
    <citation type="submission" date="2019-10" db="EMBL/GenBank/DDBJ databases">
        <title>Taxonomy of Antarctic Massilia spp.: description of Massilia rubra sp. nov., Massilia aquatica sp. nov., Massilia mucilaginosa sp. nov., Massilia frigida sp. nov. isolated from streams, lakes and regoliths.</title>
        <authorList>
            <person name="Holochova P."/>
            <person name="Sedlacek I."/>
            <person name="Kralova S."/>
            <person name="Maslanova I."/>
            <person name="Busse H.-J."/>
            <person name="Stankova E."/>
            <person name="Vrbovska V."/>
            <person name="Kovarovic V."/>
            <person name="Bartak M."/>
            <person name="Svec P."/>
            <person name="Pantucek R."/>
        </authorList>
    </citation>
    <scope>NUCLEOTIDE SEQUENCE [LARGE SCALE GENOMIC DNA]</scope>
    <source>
        <strain evidence="1 2">CCM 8695</strain>
    </source>
</reference>
<keyword evidence="2" id="KW-1185">Reference proteome</keyword>
<accession>A0ABX0N609</accession>
<protein>
    <submittedName>
        <fullName evidence="1">Uncharacterized protein</fullName>
    </submittedName>
</protein>
<comment type="caution">
    <text evidence="1">The sequence shown here is derived from an EMBL/GenBank/DDBJ whole genome shotgun (WGS) entry which is preliminary data.</text>
</comment>